<comment type="caution">
    <text evidence="2">The sequence shown here is derived from an EMBL/GenBank/DDBJ whole genome shotgun (WGS) entry which is preliminary data.</text>
</comment>
<protein>
    <submittedName>
        <fullName evidence="2">Putative transposase (Putative), gypsy type</fullName>
    </submittedName>
</protein>
<sequence length="956" mass="107403">MATNTIDIITSILTLKELYAFCSTFNIPTDLRPEFPGPNDTIKDSSEGKIGINTRCIKFDNFRILLSKFILCVFQYNQINFSKLPILAATKISRFEIMYRVLGSAPTVVTFRRFYFNSISNGWLSFSKRSSTRCFSKNFDSLMNWNNHFFWIDASVCLIFVLWYNDVSVERDPLPSDDVVDLPLVEELNENRILIRKYPEVFLLIIGLSRTFVDTDMRPTLIGCDKNGRCWFTYVSIPVVAYSLFFNSVLTIFIFLNMGLLDFVKSADPFKVKLVDHTIMDESREADGKKKRKVGFSACPPPLKKARAGGIAILEPNPTTAGKTLAALKTLGIQGQHDVISPIQYVHIKAEVAIFSPVNETGASYIPWNEFEASSSPPNDGSPIDDFYDDVDFLDLLNVNSAQHVCMMSESRLQYEHEITIRERFEKKFVKSYETVQQRDAKIATLRSKLEKAEGKATDVIMLCRRVSELETAAAAKAEELAVLSVQDIELLGKVSGLKSVSDELKCQVSKLEADCKGLCGEIAGEAKMRAEFMWMIGHGLCLAVMKCSQSTEYHDALGKSIYMAINKGIQEGLEAGVEHGKAGRSLAELEAYDSGFEGGYASAVNELENVSFSLLDQLEAPNDSPLELVMSSLTLEGDHAASHAYSEKRKKSDLLSLETGGPFIVMPSASSQETSLVITDYQISTVTIVDGTAPATEPYDDLFDTNENPIRTLGDYSEPSHEGYRNTIELPIGYNVVPLRSDTIRDFAKLVNVIALPKDVPSTSDRRLIELENQVQCLMEAHLAPTQPTQVNKITTSCEICSGPHDTKYCIKDPEQAFVEYASSRTDEAGGARTSYYARKDFLDCHLPGEWEITRDVELNPLQDTLVFRRMVEFLRAIPINLKSNMWESEDLIKTPINWDNPSKNEDGTWHAKIRLIDLYGDEFTKTLQANPTTRKLFERESPRKIIDLDHFYDT</sequence>
<dbReference type="AlphaFoldDB" id="A0A6L2L557"/>
<evidence type="ECO:0000256" key="1">
    <source>
        <dbReference type="SAM" id="Phobius"/>
    </source>
</evidence>
<gene>
    <name evidence="2" type="ORF">Tci_028704</name>
</gene>
<evidence type="ECO:0000313" key="2">
    <source>
        <dbReference type="EMBL" id="GEU56726.1"/>
    </source>
</evidence>
<accession>A0A6L2L557</accession>
<name>A0A6L2L557_TANCI</name>
<feature type="transmembrane region" description="Helical" evidence="1">
    <location>
        <begin position="231"/>
        <end position="256"/>
    </location>
</feature>
<keyword evidence="1" id="KW-0472">Membrane</keyword>
<organism evidence="2">
    <name type="scientific">Tanacetum cinerariifolium</name>
    <name type="common">Dalmatian daisy</name>
    <name type="synonym">Chrysanthemum cinerariifolium</name>
    <dbReference type="NCBI Taxonomy" id="118510"/>
    <lineage>
        <taxon>Eukaryota</taxon>
        <taxon>Viridiplantae</taxon>
        <taxon>Streptophyta</taxon>
        <taxon>Embryophyta</taxon>
        <taxon>Tracheophyta</taxon>
        <taxon>Spermatophyta</taxon>
        <taxon>Magnoliopsida</taxon>
        <taxon>eudicotyledons</taxon>
        <taxon>Gunneridae</taxon>
        <taxon>Pentapetalae</taxon>
        <taxon>asterids</taxon>
        <taxon>campanulids</taxon>
        <taxon>Asterales</taxon>
        <taxon>Asteraceae</taxon>
        <taxon>Asteroideae</taxon>
        <taxon>Anthemideae</taxon>
        <taxon>Anthemidinae</taxon>
        <taxon>Tanacetum</taxon>
    </lineage>
</organism>
<keyword evidence="1" id="KW-1133">Transmembrane helix</keyword>
<keyword evidence="1" id="KW-0812">Transmembrane</keyword>
<reference evidence="2" key="1">
    <citation type="journal article" date="2019" name="Sci. Rep.">
        <title>Draft genome of Tanacetum cinerariifolium, the natural source of mosquito coil.</title>
        <authorList>
            <person name="Yamashiro T."/>
            <person name="Shiraishi A."/>
            <person name="Satake H."/>
            <person name="Nakayama K."/>
        </authorList>
    </citation>
    <scope>NUCLEOTIDE SEQUENCE</scope>
</reference>
<dbReference type="EMBL" id="BKCJ010003711">
    <property type="protein sequence ID" value="GEU56726.1"/>
    <property type="molecule type" value="Genomic_DNA"/>
</dbReference>
<proteinExistence type="predicted"/>